<keyword evidence="2" id="KW-1185">Reference proteome</keyword>
<reference evidence="1 2" key="1">
    <citation type="submission" date="2017-05" db="EMBL/GenBank/DDBJ databases">
        <title>Comparative genomic and metabolic analysis of manganese-oxidizing mechanisms in Celeribater manganoxidans DY25T: its adaption to the environment of polymetallic nodule.</title>
        <authorList>
            <person name="Wang X."/>
        </authorList>
    </citation>
    <scope>NUCLEOTIDE SEQUENCE [LARGE SCALE GENOMIC DNA]</scope>
    <source>
        <strain evidence="1 2">DY25</strain>
    </source>
</reference>
<dbReference type="EMBL" id="CP021404">
    <property type="protein sequence ID" value="ATI41543.1"/>
    <property type="molecule type" value="Genomic_DNA"/>
</dbReference>
<dbReference type="Pfam" id="PF05962">
    <property type="entry name" value="HutD"/>
    <property type="match status" value="1"/>
</dbReference>
<dbReference type="Gene3D" id="2.60.120.10">
    <property type="entry name" value="Jelly Rolls"/>
    <property type="match status" value="1"/>
</dbReference>
<protein>
    <recommendedName>
        <fullName evidence="3">HutD family protein</fullName>
    </recommendedName>
</protein>
<dbReference type="AlphaFoldDB" id="A0A291LXT1"/>
<evidence type="ECO:0000313" key="1">
    <source>
        <dbReference type="EMBL" id="ATI41543.1"/>
    </source>
</evidence>
<name>A0A291LXT1_9RHOB</name>
<organism evidence="1 2">
    <name type="scientific">Pacificitalea manganoxidans</name>
    <dbReference type="NCBI Taxonomy" id="1411902"/>
    <lineage>
        <taxon>Bacteria</taxon>
        <taxon>Pseudomonadati</taxon>
        <taxon>Pseudomonadota</taxon>
        <taxon>Alphaproteobacteria</taxon>
        <taxon>Rhodobacterales</taxon>
        <taxon>Paracoccaceae</taxon>
        <taxon>Pacificitalea</taxon>
    </lineage>
</organism>
<accession>A0A291LXT1</accession>
<dbReference type="PANTHER" id="PTHR37943">
    <property type="entry name" value="PROTEIN VES"/>
    <property type="match status" value="1"/>
</dbReference>
<sequence>MQILQLAELIETPWRNGGGVTRGIATGVVSDRVAWTISRADVARDGAFSDFSGMERVLTVVSGGAMRLEGPDVAFDAVPWAPVRFDGGLPIVARLRDGPLTDLNLMFDPTLCSGDVVTRRGPGGQGASCPQRGLLAYHVLSGAPQVGARALGVGDTLFMEPADQAPVLGHGDAVLEIRLSYRGQSDAIKLRIAAR</sequence>
<dbReference type="SUPFAM" id="SSF51182">
    <property type="entry name" value="RmlC-like cupins"/>
    <property type="match status" value="1"/>
</dbReference>
<dbReference type="PANTHER" id="PTHR37943:SF1">
    <property type="entry name" value="PROTEIN VES"/>
    <property type="match status" value="1"/>
</dbReference>
<dbReference type="OrthoDB" id="9800082at2"/>
<dbReference type="KEGG" id="cmag:CBW24_05700"/>
<evidence type="ECO:0000313" key="2">
    <source>
        <dbReference type="Proteomes" id="UP000219050"/>
    </source>
</evidence>
<gene>
    <name evidence="1" type="ORF">CBW24_05700</name>
</gene>
<evidence type="ECO:0008006" key="3">
    <source>
        <dbReference type="Google" id="ProtNLM"/>
    </source>
</evidence>
<dbReference type="RefSeq" id="WP_097372949.1">
    <property type="nucleotide sequence ID" value="NZ_CP021404.1"/>
</dbReference>
<proteinExistence type="predicted"/>
<dbReference type="InterPro" id="IPR010282">
    <property type="entry name" value="Uncharacterised_HutD/Ves"/>
</dbReference>
<dbReference type="InterPro" id="IPR011051">
    <property type="entry name" value="RmlC_Cupin_sf"/>
</dbReference>
<dbReference type="Proteomes" id="UP000219050">
    <property type="component" value="Chromosome"/>
</dbReference>
<dbReference type="InterPro" id="IPR014710">
    <property type="entry name" value="RmlC-like_jellyroll"/>
</dbReference>